<dbReference type="GO" id="GO:0015940">
    <property type="term" value="P:pantothenate biosynthetic process"/>
    <property type="evidence" value="ECO:0007669"/>
    <property type="project" value="UniProtKB-UniRule"/>
</dbReference>
<dbReference type="NCBIfam" id="TIGR00018">
    <property type="entry name" value="panC"/>
    <property type="match status" value="1"/>
</dbReference>
<dbReference type="InterPro" id="IPR042176">
    <property type="entry name" value="Pantoate_ligase_C"/>
</dbReference>
<evidence type="ECO:0000256" key="6">
    <source>
        <dbReference type="ARBA" id="ARBA00022840"/>
    </source>
</evidence>
<feature type="binding site" evidence="8">
    <location>
        <begin position="186"/>
        <end position="189"/>
    </location>
    <ligand>
        <name>ATP</name>
        <dbReference type="ChEBI" id="CHEBI:30616"/>
    </ligand>
</feature>
<organism evidence="9 10">
    <name type="scientific">Thermoleophilum album</name>
    <dbReference type="NCBI Taxonomy" id="29539"/>
    <lineage>
        <taxon>Bacteria</taxon>
        <taxon>Bacillati</taxon>
        <taxon>Actinomycetota</taxon>
        <taxon>Thermoleophilia</taxon>
        <taxon>Thermoleophilales</taxon>
        <taxon>Thermoleophilaceae</taxon>
        <taxon>Thermoleophilum</taxon>
    </lineage>
</organism>
<sequence length="285" mass="31236">MQVVRSKAELREALRPRRTGTVGLVPTMGYFHDGHLALMRRARAECDTVVVSVFVNPIQFRPGEDLSSYPRDEQRDLALAQEVGIDLFFAPSADEMYLPAHCTEVRVRGGLTEVLCGAPERRGPEHFDGVTTVVAKLFNLVQPDRAYFGQKDAQQALVVQRMVRDLDFPVEIVVCPTARDRDGLALSSRNVYLTPEERVRATALPRALEAAAQAAREGVREASAIIATARRELERAGVAAEYLELRSAEDLRPLAEVNGPALLAVAARIGRARLIDNTIIGGAQG</sequence>
<keyword evidence="10" id="KW-1185">Reference proteome</keyword>
<feature type="binding site" evidence="8">
    <location>
        <position position="155"/>
    </location>
    <ligand>
        <name>(R)-pantoate</name>
        <dbReference type="ChEBI" id="CHEBI:15980"/>
    </ligand>
</feature>
<keyword evidence="3 8" id="KW-0436">Ligase</keyword>
<reference evidence="10" key="1">
    <citation type="submission" date="2016-10" db="EMBL/GenBank/DDBJ databases">
        <authorList>
            <person name="Varghese N."/>
            <person name="Submissions S."/>
        </authorList>
    </citation>
    <scope>NUCLEOTIDE SEQUENCE [LARGE SCALE GENOMIC DNA]</scope>
    <source>
        <strain evidence="10">ATCC 35263</strain>
    </source>
</reference>
<feature type="binding site" evidence="8">
    <location>
        <position position="59"/>
    </location>
    <ligand>
        <name>beta-alanine</name>
        <dbReference type="ChEBI" id="CHEBI:57966"/>
    </ligand>
</feature>
<comment type="subcellular location">
    <subcellularLocation>
        <location evidence="8">Cytoplasm</location>
    </subcellularLocation>
</comment>
<dbReference type="CDD" id="cd00560">
    <property type="entry name" value="PanC"/>
    <property type="match status" value="1"/>
</dbReference>
<evidence type="ECO:0000256" key="5">
    <source>
        <dbReference type="ARBA" id="ARBA00022741"/>
    </source>
</evidence>
<feature type="binding site" evidence="8">
    <location>
        <begin position="28"/>
        <end position="35"/>
    </location>
    <ligand>
        <name>ATP</name>
        <dbReference type="ChEBI" id="CHEBI:30616"/>
    </ligand>
</feature>
<dbReference type="GO" id="GO:0005524">
    <property type="term" value="F:ATP binding"/>
    <property type="evidence" value="ECO:0007669"/>
    <property type="project" value="UniProtKB-KW"/>
</dbReference>
<dbReference type="InterPro" id="IPR004821">
    <property type="entry name" value="Cyt_trans-like"/>
</dbReference>
<dbReference type="GO" id="GO:0005829">
    <property type="term" value="C:cytosol"/>
    <property type="evidence" value="ECO:0007669"/>
    <property type="project" value="TreeGrafter"/>
</dbReference>
<dbReference type="NCBIfam" id="TIGR00125">
    <property type="entry name" value="cyt_tran_rel"/>
    <property type="match status" value="1"/>
</dbReference>
<dbReference type="PANTHER" id="PTHR21299">
    <property type="entry name" value="CYTIDYLATE KINASE/PANTOATE-BETA-ALANINE LIGASE"/>
    <property type="match status" value="1"/>
</dbReference>
<dbReference type="SUPFAM" id="SSF52374">
    <property type="entry name" value="Nucleotidylyl transferase"/>
    <property type="match status" value="1"/>
</dbReference>
<comment type="miscellaneous">
    <text evidence="8">The reaction proceeds by a bi uni uni bi ping pong mechanism.</text>
</comment>
<evidence type="ECO:0000256" key="4">
    <source>
        <dbReference type="ARBA" id="ARBA00022655"/>
    </source>
</evidence>
<proteinExistence type="inferred from homology"/>
<dbReference type="AlphaFoldDB" id="A0A1H6FW99"/>
<feature type="binding site" evidence="8">
    <location>
        <position position="59"/>
    </location>
    <ligand>
        <name>(R)-pantoate</name>
        <dbReference type="ChEBI" id="CHEBI:15980"/>
    </ligand>
</feature>
<dbReference type="InterPro" id="IPR014729">
    <property type="entry name" value="Rossmann-like_a/b/a_fold"/>
</dbReference>
<dbReference type="HAMAP" id="MF_00158">
    <property type="entry name" value="PanC"/>
    <property type="match status" value="1"/>
</dbReference>
<comment type="subunit">
    <text evidence="8">Homodimer.</text>
</comment>
<evidence type="ECO:0000256" key="8">
    <source>
        <dbReference type="HAMAP-Rule" id="MF_00158"/>
    </source>
</evidence>
<dbReference type="STRING" id="29539.SAMN02745716_1472"/>
<dbReference type="EC" id="6.3.2.1" evidence="8"/>
<comment type="function">
    <text evidence="8">Catalyzes the condensation of pantoate with beta-alanine in an ATP-dependent reaction via a pantoyl-adenylate intermediate.</text>
</comment>
<dbReference type="UniPathway" id="UPA00028">
    <property type="reaction ID" value="UER00005"/>
</dbReference>
<evidence type="ECO:0000313" key="10">
    <source>
        <dbReference type="Proteomes" id="UP000222056"/>
    </source>
</evidence>
<feature type="binding site" evidence="8">
    <location>
        <position position="178"/>
    </location>
    <ligand>
        <name>ATP</name>
        <dbReference type="ChEBI" id="CHEBI:30616"/>
    </ligand>
</feature>
<dbReference type="Gene3D" id="3.40.50.620">
    <property type="entry name" value="HUPs"/>
    <property type="match status" value="1"/>
</dbReference>
<feature type="active site" description="Proton donor" evidence="8">
    <location>
        <position position="35"/>
    </location>
</feature>
<dbReference type="InterPro" id="IPR003721">
    <property type="entry name" value="Pantoate_ligase"/>
</dbReference>
<accession>A0A1H6FW99</accession>
<keyword evidence="8" id="KW-0963">Cytoplasm</keyword>
<dbReference type="GO" id="GO:0004592">
    <property type="term" value="F:pantoate-beta-alanine ligase activity"/>
    <property type="evidence" value="ECO:0007669"/>
    <property type="project" value="UniProtKB-UniRule"/>
</dbReference>
<evidence type="ECO:0000313" key="9">
    <source>
        <dbReference type="EMBL" id="SEH14045.1"/>
    </source>
</evidence>
<comment type="similarity">
    <text evidence="2 8">Belongs to the pantothenate synthetase family.</text>
</comment>
<evidence type="ECO:0000256" key="7">
    <source>
        <dbReference type="ARBA" id="ARBA00048258"/>
    </source>
</evidence>
<dbReference type="OrthoDB" id="9773087at2"/>
<evidence type="ECO:0000256" key="1">
    <source>
        <dbReference type="ARBA" id="ARBA00004990"/>
    </source>
</evidence>
<dbReference type="PANTHER" id="PTHR21299:SF1">
    <property type="entry name" value="PANTOATE--BETA-ALANINE LIGASE"/>
    <property type="match status" value="1"/>
</dbReference>
<dbReference type="EMBL" id="FNWJ01000002">
    <property type="protein sequence ID" value="SEH14045.1"/>
    <property type="molecule type" value="Genomic_DNA"/>
</dbReference>
<gene>
    <name evidence="8" type="primary">panC</name>
    <name evidence="9" type="ORF">SAMN02745716_1472</name>
</gene>
<feature type="binding site" evidence="8">
    <location>
        <begin position="149"/>
        <end position="152"/>
    </location>
    <ligand>
        <name>ATP</name>
        <dbReference type="ChEBI" id="CHEBI:30616"/>
    </ligand>
</feature>
<protein>
    <recommendedName>
        <fullName evidence="8">Pantothenate synthetase</fullName>
        <shortName evidence="8">PS</shortName>
        <ecNumber evidence="8">6.3.2.1</ecNumber>
    </recommendedName>
    <alternativeName>
        <fullName evidence="8">Pantoate--beta-alanine ligase</fullName>
    </alternativeName>
    <alternativeName>
        <fullName evidence="8">Pantoate-activating enzyme</fullName>
    </alternativeName>
</protein>
<keyword evidence="6 8" id="KW-0067">ATP-binding</keyword>
<evidence type="ECO:0000256" key="2">
    <source>
        <dbReference type="ARBA" id="ARBA00009256"/>
    </source>
</evidence>
<dbReference type="Proteomes" id="UP000222056">
    <property type="component" value="Unassembled WGS sequence"/>
</dbReference>
<dbReference type="Gene3D" id="3.30.1300.10">
    <property type="entry name" value="Pantoate-beta-alanine ligase, C-terminal domain"/>
    <property type="match status" value="1"/>
</dbReference>
<comment type="pathway">
    <text evidence="1 8">Cofactor biosynthesis; (R)-pantothenate biosynthesis; (R)-pantothenate from (R)-pantoate and beta-alanine: step 1/1.</text>
</comment>
<evidence type="ECO:0000256" key="3">
    <source>
        <dbReference type="ARBA" id="ARBA00022598"/>
    </source>
</evidence>
<keyword evidence="4 8" id="KW-0566">Pantothenate biosynthesis</keyword>
<dbReference type="RefSeq" id="WP_093117767.1">
    <property type="nucleotide sequence ID" value="NZ_FNWJ01000002.1"/>
</dbReference>
<keyword evidence="5 8" id="KW-0547">Nucleotide-binding</keyword>
<comment type="catalytic activity">
    <reaction evidence="7 8">
        <text>(R)-pantoate + beta-alanine + ATP = (R)-pantothenate + AMP + diphosphate + H(+)</text>
        <dbReference type="Rhea" id="RHEA:10912"/>
        <dbReference type="ChEBI" id="CHEBI:15378"/>
        <dbReference type="ChEBI" id="CHEBI:15980"/>
        <dbReference type="ChEBI" id="CHEBI:29032"/>
        <dbReference type="ChEBI" id="CHEBI:30616"/>
        <dbReference type="ChEBI" id="CHEBI:33019"/>
        <dbReference type="ChEBI" id="CHEBI:57966"/>
        <dbReference type="ChEBI" id="CHEBI:456215"/>
        <dbReference type="EC" id="6.3.2.1"/>
    </reaction>
</comment>
<dbReference type="Pfam" id="PF02569">
    <property type="entry name" value="Pantoate_ligase"/>
    <property type="match status" value="1"/>
</dbReference>
<dbReference type="FunFam" id="3.30.1300.10:FF:000001">
    <property type="entry name" value="Pantothenate synthetase"/>
    <property type="match status" value="1"/>
</dbReference>
<name>A0A1H6FW99_THEAL</name>